<dbReference type="GO" id="GO:0055085">
    <property type="term" value="P:transmembrane transport"/>
    <property type="evidence" value="ECO:0007669"/>
    <property type="project" value="InterPro"/>
</dbReference>
<accession>A0A3S9B286</accession>
<dbReference type="CDD" id="cd06261">
    <property type="entry name" value="TM_PBP2"/>
    <property type="match status" value="1"/>
</dbReference>
<evidence type="ECO:0000259" key="9">
    <source>
        <dbReference type="PROSITE" id="PS50928"/>
    </source>
</evidence>
<keyword evidence="4 7" id="KW-0812">Transmembrane</keyword>
<evidence type="ECO:0000256" key="6">
    <source>
        <dbReference type="ARBA" id="ARBA00023136"/>
    </source>
</evidence>
<dbReference type="AlphaFoldDB" id="A0A3S9B286"/>
<dbReference type="Gene3D" id="1.10.3720.10">
    <property type="entry name" value="MetI-like"/>
    <property type="match status" value="1"/>
</dbReference>
<feature type="transmembrane region" description="Helical" evidence="7">
    <location>
        <begin position="227"/>
        <end position="250"/>
    </location>
</feature>
<dbReference type="SUPFAM" id="SSF161098">
    <property type="entry name" value="MetI-like"/>
    <property type="match status" value="1"/>
</dbReference>
<feature type="region of interest" description="Disordered" evidence="8">
    <location>
        <begin position="1"/>
        <end position="27"/>
    </location>
</feature>
<dbReference type="PANTHER" id="PTHR30151:SF20">
    <property type="entry name" value="ABC TRANSPORTER PERMEASE PROTEIN HI_0355-RELATED"/>
    <property type="match status" value="1"/>
</dbReference>
<proteinExistence type="inferred from homology"/>
<evidence type="ECO:0000256" key="8">
    <source>
        <dbReference type="SAM" id="MobiDB-lite"/>
    </source>
</evidence>
<feature type="transmembrane region" description="Helical" evidence="7">
    <location>
        <begin position="81"/>
        <end position="100"/>
    </location>
</feature>
<keyword evidence="11" id="KW-1185">Reference proteome</keyword>
<sequence length="306" mass="33204">MSSCRARARSTRCRARPSPILSSKSGESSAMAKTVTLDAEPVKAASPYKNANQELRYKLYTLAIIVVILAAWELAPRMGLVSPIILPSFSAVVGALISLVQQDFFLRHFSVTLTEILIGFVLGTSIGLALGIALAVWPTAKRIAYPFVVGFQAIPKIVFAPLFIAWFGFGMSSKVVMAVVISFFPVLINTLVGLESVPEDARKLMRSIKATPLQTFRKVSLPHALPVIFAGVKAALTFAVIGAIVGEFVGASEGLGYLVELYKNQLRIDRVFAVIVILAAIGAGGYFLLEWLDRKLIFWRTDAQGK</sequence>
<dbReference type="PANTHER" id="PTHR30151">
    <property type="entry name" value="ALKANE SULFONATE ABC TRANSPORTER-RELATED, MEMBRANE SUBUNIT"/>
    <property type="match status" value="1"/>
</dbReference>
<dbReference type="InterPro" id="IPR000515">
    <property type="entry name" value="MetI-like"/>
</dbReference>
<protein>
    <submittedName>
        <fullName evidence="10">ABC transporter permease</fullName>
    </submittedName>
</protein>
<keyword evidence="6 7" id="KW-0472">Membrane</keyword>
<dbReference type="EMBL" id="CP032509">
    <property type="protein sequence ID" value="AZN71053.1"/>
    <property type="molecule type" value="Genomic_DNA"/>
</dbReference>
<evidence type="ECO:0000313" key="10">
    <source>
        <dbReference type="EMBL" id="AZN71053.1"/>
    </source>
</evidence>
<feature type="transmembrane region" description="Helical" evidence="7">
    <location>
        <begin position="143"/>
        <end position="168"/>
    </location>
</feature>
<feature type="compositionally biased region" description="Basic residues" evidence="8">
    <location>
        <begin position="1"/>
        <end position="15"/>
    </location>
</feature>
<dbReference type="Proteomes" id="UP000268192">
    <property type="component" value="Chromosome"/>
</dbReference>
<gene>
    <name evidence="10" type="ORF">D5400_06970</name>
</gene>
<reference evidence="10 11" key="1">
    <citation type="submission" date="2018-09" db="EMBL/GenBank/DDBJ databases">
        <title>Marinorhizobium profundi gen. nov., sp. nov., isolated from a deep-sea sediment sample from the New Britain Trench and proposal of Marinorhizobiaceae fam. nov. in the order Rhizobiales of the class Alphaproteobacteria.</title>
        <authorList>
            <person name="Cao J."/>
        </authorList>
    </citation>
    <scope>NUCLEOTIDE SEQUENCE [LARGE SCALE GENOMIC DNA]</scope>
    <source>
        <strain evidence="10 11">WS11</strain>
    </source>
</reference>
<evidence type="ECO:0000256" key="1">
    <source>
        <dbReference type="ARBA" id="ARBA00004651"/>
    </source>
</evidence>
<feature type="transmembrane region" description="Helical" evidence="7">
    <location>
        <begin position="112"/>
        <end position="137"/>
    </location>
</feature>
<evidence type="ECO:0000256" key="5">
    <source>
        <dbReference type="ARBA" id="ARBA00022989"/>
    </source>
</evidence>
<feature type="domain" description="ABC transmembrane type-1" evidence="9">
    <location>
        <begin position="109"/>
        <end position="289"/>
    </location>
</feature>
<evidence type="ECO:0000313" key="11">
    <source>
        <dbReference type="Proteomes" id="UP000268192"/>
    </source>
</evidence>
<dbReference type="Pfam" id="PF00528">
    <property type="entry name" value="BPD_transp_1"/>
    <property type="match status" value="1"/>
</dbReference>
<dbReference type="OrthoDB" id="8138334at2"/>
<keyword evidence="3" id="KW-1003">Cell membrane</keyword>
<organism evidence="10 11">
    <name type="scientific">Georhizobium profundi</name>
    <dbReference type="NCBI Taxonomy" id="2341112"/>
    <lineage>
        <taxon>Bacteria</taxon>
        <taxon>Pseudomonadati</taxon>
        <taxon>Pseudomonadota</taxon>
        <taxon>Alphaproteobacteria</taxon>
        <taxon>Hyphomicrobiales</taxon>
        <taxon>Rhizobiaceae</taxon>
        <taxon>Georhizobium</taxon>
    </lineage>
</organism>
<keyword evidence="2 7" id="KW-0813">Transport</keyword>
<evidence type="ECO:0000256" key="4">
    <source>
        <dbReference type="ARBA" id="ARBA00022692"/>
    </source>
</evidence>
<evidence type="ECO:0000256" key="7">
    <source>
        <dbReference type="RuleBase" id="RU363032"/>
    </source>
</evidence>
<comment type="subcellular location">
    <subcellularLocation>
        <location evidence="1 7">Cell membrane</location>
        <topology evidence="1 7">Multi-pass membrane protein</topology>
    </subcellularLocation>
</comment>
<feature type="transmembrane region" description="Helical" evidence="7">
    <location>
        <begin position="175"/>
        <end position="194"/>
    </location>
</feature>
<dbReference type="InterPro" id="IPR035906">
    <property type="entry name" value="MetI-like_sf"/>
</dbReference>
<feature type="transmembrane region" description="Helical" evidence="7">
    <location>
        <begin position="57"/>
        <end position="75"/>
    </location>
</feature>
<feature type="transmembrane region" description="Helical" evidence="7">
    <location>
        <begin position="271"/>
        <end position="289"/>
    </location>
</feature>
<evidence type="ECO:0000256" key="3">
    <source>
        <dbReference type="ARBA" id="ARBA00022475"/>
    </source>
</evidence>
<dbReference type="KEGG" id="abaw:D5400_06970"/>
<comment type="similarity">
    <text evidence="7">Belongs to the binding-protein-dependent transport system permease family.</text>
</comment>
<dbReference type="PROSITE" id="PS50928">
    <property type="entry name" value="ABC_TM1"/>
    <property type="match status" value="1"/>
</dbReference>
<evidence type="ECO:0000256" key="2">
    <source>
        <dbReference type="ARBA" id="ARBA00022448"/>
    </source>
</evidence>
<name>A0A3S9B286_9HYPH</name>
<keyword evidence="5 7" id="KW-1133">Transmembrane helix</keyword>
<dbReference type="GO" id="GO:0005886">
    <property type="term" value="C:plasma membrane"/>
    <property type="evidence" value="ECO:0007669"/>
    <property type="project" value="UniProtKB-SubCell"/>
</dbReference>